<dbReference type="EMBL" id="FPJE01000016">
    <property type="protein sequence ID" value="SFW63967.1"/>
    <property type="molecule type" value="Genomic_DNA"/>
</dbReference>
<feature type="transmembrane region" description="Helical" evidence="1">
    <location>
        <begin position="189"/>
        <end position="218"/>
    </location>
</feature>
<protein>
    <recommendedName>
        <fullName evidence="4">O-antigen ligase like membrane protein</fullName>
    </recommendedName>
</protein>
<dbReference type="Proteomes" id="UP000182248">
    <property type="component" value="Unassembled WGS sequence"/>
</dbReference>
<feature type="transmembrane region" description="Helical" evidence="1">
    <location>
        <begin position="224"/>
        <end position="251"/>
    </location>
</feature>
<keyword evidence="1" id="KW-0472">Membrane</keyword>
<sequence>MKISIKNTVVIFPILLIFVSEYFRFVYPVAGLVLKLVSVILMVIIAIVYGKLDKKLVFFSFLVVPFLIVHFFASFSYRAACEELFRYLFPIVVLFYGYTLRKQFEVIFKFLLFFLILNYIAQIINYLLWWQGIDQWFYIYSPTGRVNIPAVSGILRATGLMGFFSVFGFFNIIMYFLISFLYEGKFKKILLISTVVFLFLSLSFKGIVTFFVLLFFLAKNKLKIFVTSLFTFLIVTIAFPLKVVFFVDNAIVRLRAYILEGTSARSESYRIMFRETGFLFGEGLGAFGGPASTKYNSPFYEEVNFNWFGLPNLQTTDTYYPHLFVELGFIGATLYLLIFFVPLFKLKQLNVKYLKIILIVYIALFLDALFTYSLNNLVYLSISMLLIYPIIYYGKSSKIKSTISC</sequence>
<feature type="transmembrane region" description="Helical" evidence="1">
    <location>
        <begin position="353"/>
        <end position="371"/>
    </location>
</feature>
<evidence type="ECO:0000256" key="1">
    <source>
        <dbReference type="SAM" id="Phobius"/>
    </source>
</evidence>
<gene>
    <name evidence="2" type="ORF">SAMN02927921_02900</name>
</gene>
<feature type="transmembrane region" description="Helical" evidence="1">
    <location>
        <begin position="160"/>
        <end position="182"/>
    </location>
</feature>
<feature type="transmembrane region" description="Helical" evidence="1">
    <location>
        <begin position="84"/>
        <end position="100"/>
    </location>
</feature>
<reference evidence="2 3" key="1">
    <citation type="submission" date="2016-11" db="EMBL/GenBank/DDBJ databases">
        <authorList>
            <person name="Jaros S."/>
            <person name="Januszkiewicz K."/>
            <person name="Wedrychowicz H."/>
        </authorList>
    </citation>
    <scope>NUCLEOTIDE SEQUENCE [LARGE SCALE GENOMIC DNA]</scope>
    <source>
        <strain evidence="2 3">CGMCC 1.12145</strain>
    </source>
</reference>
<feature type="transmembrane region" description="Helical" evidence="1">
    <location>
        <begin position="272"/>
        <end position="291"/>
    </location>
</feature>
<dbReference type="OrthoDB" id="8993885at2"/>
<keyword evidence="1" id="KW-1133">Transmembrane helix</keyword>
<organism evidence="2 3">
    <name type="scientific">Sinomicrobium oceani</name>
    <dbReference type="NCBI Taxonomy" id="1150368"/>
    <lineage>
        <taxon>Bacteria</taxon>
        <taxon>Pseudomonadati</taxon>
        <taxon>Bacteroidota</taxon>
        <taxon>Flavobacteriia</taxon>
        <taxon>Flavobacteriales</taxon>
        <taxon>Flavobacteriaceae</taxon>
        <taxon>Sinomicrobium</taxon>
    </lineage>
</organism>
<accession>A0A1K1QVM8</accession>
<proteinExistence type="predicted"/>
<keyword evidence="1" id="KW-0812">Transmembrane</keyword>
<dbReference type="STRING" id="1150368.SAMN02927921_02900"/>
<evidence type="ECO:0000313" key="2">
    <source>
        <dbReference type="EMBL" id="SFW63967.1"/>
    </source>
</evidence>
<keyword evidence="3" id="KW-1185">Reference proteome</keyword>
<feature type="transmembrane region" description="Helical" evidence="1">
    <location>
        <begin position="107"/>
        <end position="128"/>
    </location>
</feature>
<feature type="transmembrane region" description="Helical" evidence="1">
    <location>
        <begin position="56"/>
        <end position="78"/>
    </location>
</feature>
<dbReference type="RefSeq" id="WP_072318104.1">
    <property type="nucleotide sequence ID" value="NZ_FPJE01000016.1"/>
</dbReference>
<dbReference type="AlphaFoldDB" id="A0A1K1QVM8"/>
<feature type="transmembrane region" description="Helical" evidence="1">
    <location>
        <begin position="29"/>
        <end position="49"/>
    </location>
</feature>
<evidence type="ECO:0000313" key="3">
    <source>
        <dbReference type="Proteomes" id="UP000182248"/>
    </source>
</evidence>
<feature type="transmembrane region" description="Helical" evidence="1">
    <location>
        <begin position="319"/>
        <end position="341"/>
    </location>
</feature>
<name>A0A1K1QVM8_9FLAO</name>
<evidence type="ECO:0008006" key="4">
    <source>
        <dbReference type="Google" id="ProtNLM"/>
    </source>
</evidence>
<feature type="transmembrane region" description="Helical" evidence="1">
    <location>
        <begin position="7"/>
        <end position="23"/>
    </location>
</feature>
<feature type="transmembrane region" description="Helical" evidence="1">
    <location>
        <begin position="377"/>
        <end position="394"/>
    </location>
</feature>